<accession>A0A1R3HS07</accession>
<gene>
    <name evidence="2" type="ORF">CCACVL1_17400</name>
</gene>
<comment type="caution">
    <text evidence="2">The sequence shown here is derived from an EMBL/GenBank/DDBJ whole genome shotgun (WGS) entry which is preliminary data.</text>
</comment>
<protein>
    <submittedName>
        <fullName evidence="2">Uncharacterized protein</fullName>
    </submittedName>
</protein>
<reference evidence="2 3" key="1">
    <citation type="submission" date="2013-09" db="EMBL/GenBank/DDBJ databases">
        <title>Corchorus capsularis genome sequencing.</title>
        <authorList>
            <person name="Alam M."/>
            <person name="Haque M.S."/>
            <person name="Islam M.S."/>
            <person name="Emdad E.M."/>
            <person name="Islam M.M."/>
            <person name="Ahmed B."/>
            <person name="Halim A."/>
            <person name="Hossen Q.M.M."/>
            <person name="Hossain M.Z."/>
            <person name="Ahmed R."/>
            <person name="Khan M.M."/>
            <person name="Islam R."/>
            <person name="Rashid M.M."/>
            <person name="Khan S.A."/>
            <person name="Rahman M.S."/>
            <person name="Alam M."/>
        </authorList>
    </citation>
    <scope>NUCLEOTIDE SEQUENCE [LARGE SCALE GENOMIC DNA]</scope>
    <source>
        <strain evidence="3">cv. CVL-1</strain>
        <tissue evidence="2">Whole seedling</tissue>
    </source>
</reference>
<dbReference type="Gramene" id="OMO73199">
    <property type="protein sequence ID" value="OMO73199"/>
    <property type="gene ID" value="CCACVL1_17400"/>
</dbReference>
<feature type="region of interest" description="Disordered" evidence="1">
    <location>
        <begin position="17"/>
        <end position="38"/>
    </location>
</feature>
<organism evidence="2 3">
    <name type="scientific">Corchorus capsularis</name>
    <name type="common">Jute</name>
    <dbReference type="NCBI Taxonomy" id="210143"/>
    <lineage>
        <taxon>Eukaryota</taxon>
        <taxon>Viridiplantae</taxon>
        <taxon>Streptophyta</taxon>
        <taxon>Embryophyta</taxon>
        <taxon>Tracheophyta</taxon>
        <taxon>Spermatophyta</taxon>
        <taxon>Magnoliopsida</taxon>
        <taxon>eudicotyledons</taxon>
        <taxon>Gunneridae</taxon>
        <taxon>Pentapetalae</taxon>
        <taxon>rosids</taxon>
        <taxon>malvids</taxon>
        <taxon>Malvales</taxon>
        <taxon>Malvaceae</taxon>
        <taxon>Grewioideae</taxon>
        <taxon>Apeibeae</taxon>
        <taxon>Corchorus</taxon>
    </lineage>
</organism>
<dbReference type="Proteomes" id="UP000188268">
    <property type="component" value="Unassembled WGS sequence"/>
</dbReference>
<proteinExistence type="predicted"/>
<keyword evidence="3" id="KW-1185">Reference proteome</keyword>
<dbReference type="EMBL" id="AWWV01011267">
    <property type="protein sequence ID" value="OMO73199.1"/>
    <property type="molecule type" value="Genomic_DNA"/>
</dbReference>
<evidence type="ECO:0000313" key="3">
    <source>
        <dbReference type="Proteomes" id="UP000188268"/>
    </source>
</evidence>
<feature type="non-terminal residue" evidence="2">
    <location>
        <position position="38"/>
    </location>
</feature>
<evidence type="ECO:0000256" key="1">
    <source>
        <dbReference type="SAM" id="MobiDB-lite"/>
    </source>
</evidence>
<evidence type="ECO:0000313" key="2">
    <source>
        <dbReference type="EMBL" id="OMO73199.1"/>
    </source>
</evidence>
<sequence length="38" mass="4579">MEQQRLQQIRFLHSKVPRKERLVSHDIPEGKGYDEDQS</sequence>
<name>A0A1R3HS07_COCAP</name>
<dbReference type="AlphaFoldDB" id="A0A1R3HS07"/>